<organism evidence="2 3">
    <name type="scientific">Methylocystis iwaonis</name>
    <dbReference type="NCBI Taxonomy" id="2885079"/>
    <lineage>
        <taxon>Bacteria</taxon>
        <taxon>Pseudomonadati</taxon>
        <taxon>Pseudomonadota</taxon>
        <taxon>Alphaproteobacteria</taxon>
        <taxon>Hyphomicrobiales</taxon>
        <taxon>Methylocystaceae</taxon>
        <taxon>Methylocystis</taxon>
    </lineage>
</organism>
<evidence type="ECO:0000313" key="3">
    <source>
        <dbReference type="Proteomes" id="UP001317629"/>
    </source>
</evidence>
<dbReference type="Proteomes" id="UP001317629">
    <property type="component" value="Plasmid pSS37A-Re-5"/>
</dbReference>
<geneLocation type="plasmid" evidence="2 3">
    <name>pSS37A-Re-5</name>
</geneLocation>
<gene>
    <name evidence="2" type="ORF">SS37A_42460</name>
</gene>
<evidence type="ECO:0000256" key="1">
    <source>
        <dbReference type="SAM" id="MobiDB-lite"/>
    </source>
</evidence>
<reference evidence="2 3" key="1">
    <citation type="journal article" date="2023" name="Int. J. Syst. Evol. Microbiol.">
        <title>Methylocystis iwaonis sp. nov., a type II methane-oxidizing bacterium from surface soil of a rice paddy field in Japan, and emended description of the genus Methylocystis (ex Whittenbury et al. 1970) Bowman et al. 1993.</title>
        <authorList>
            <person name="Kaise H."/>
            <person name="Sawadogo J.B."/>
            <person name="Alam M.S."/>
            <person name="Ueno C."/>
            <person name="Dianou D."/>
            <person name="Shinjo R."/>
            <person name="Asakawa S."/>
        </authorList>
    </citation>
    <scope>NUCLEOTIDE SEQUENCE [LARGE SCALE GENOMIC DNA]</scope>
    <source>
        <strain evidence="2 3">SS37A-Re</strain>
    </source>
</reference>
<proteinExistence type="predicted"/>
<keyword evidence="3" id="KW-1185">Reference proteome</keyword>
<accession>A0ABN6VPF8</accession>
<name>A0ABN6VPF8_9HYPH</name>
<evidence type="ECO:0000313" key="2">
    <source>
        <dbReference type="EMBL" id="BDV36716.1"/>
    </source>
</evidence>
<sequence>MPQSKISDGFEKTETVLTMEIAIALLDDILGPEEENDPDPPPNGGSQLGVKLWLGSRSNDYDLASATSAR</sequence>
<keyword evidence="2" id="KW-0614">Plasmid</keyword>
<protein>
    <submittedName>
        <fullName evidence="2">Uncharacterized protein</fullName>
    </submittedName>
</protein>
<feature type="region of interest" description="Disordered" evidence="1">
    <location>
        <begin position="29"/>
        <end position="50"/>
    </location>
</feature>
<dbReference type="EMBL" id="AP027147">
    <property type="protein sequence ID" value="BDV36716.1"/>
    <property type="molecule type" value="Genomic_DNA"/>
</dbReference>